<dbReference type="InterPro" id="IPR006675">
    <property type="entry name" value="HDIG_dom"/>
</dbReference>
<gene>
    <name evidence="2" type="ORF">ACFSOY_09585</name>
</gene>
<keyword evidence="2" id="KW-0378">Hydrolase</keyword>
<dbReference type="Proteomes" id="UP001597343">
    <property type="component" value="Unassembled WGS sequence"/>
</dbReference>
<dbReference type="RefSeq" id="WP_386046024.1">
    <property type="nucleotide sequence ID" value="NZ_JBHUIO010000005.1"/>
</dbReference>
<accession>A0ABW4ZY45</accession>
<keyword evidence="3" id="KW-1185">Reference proteome</keyword>
<dbReference type="Gene3D" id="1.10.3210.10">
    <property type="entry name" value="Hypothetical protein af1432"/>
    <property type="match status" value="1"/>
</dbReference>
<dbReference type="NCBIfam" id="TIGR00277">
    <property type="entry name" value="HDIG"/>
    <property type="match status" value="1"/>
</dbReference>
<dbReference type="PANTHER" id="PTHR43155">
    <property type="entry name" value="CYCLIC DI-GMP PHOSPHODIESTERASE PA4108-RELATED"/>
    <property type="match status" value="1"/>
</dbReference>
<dbReference type="GO" id="GO:0016787">
    <property type="term" value="F:hydrolase activity"/>
    <property type="evidence" value="ECO:0007669"/>
    <property type="project" value="UniProtKB-KW"/>
</dbReference>
<reference evidence="3" key="1">
    <citation type="journal article" date="2019" name="Int. J. Syst. Evol. Microbiol.">
        <title>The Global Catalogue of Microorganisms (GCM) 10K type strain sequencing project: providing services to taxonomists for standard genome sequencing and annotation.</title>
        <authorList>
            <consortium name="The Broad Institute Genomics Platform"/>
            <consortium name="The Broad Institute Genome Sequencing Center for Infectious Disease"/>
            <person name="Wu L."/>
            <person name="Ma J."/>
        </authorList>
    </citation>
    <scope>NUCLEOTIDE SEQUENCE [LARGE SCALE GENOMIC DNA]</scope>
    <source>
        <strain evidence="3">CGMCC 1.13574</strain>
    </source>
</reference>
<feature type="domain" description="HD-GYP" evidence="1">
    <location>
        <begin position="114"/>
        <end position="309"/>
    </location>
</feature>
<dbReference type="EC" id="3.1.4.-" evidence="2"/>
<proteinExistence type="predicted"/>
<dbReference type="CDD" id="cd00077">
    <property type="entry name" value="HDc"/>
    <property type="match status" value="1"/>
</dbReference>
<dbReference type="SMART" id="SM00471">
    <property type="entry name" value="HDc"/>
    <property type="match status" value="1"/>
</dbReference>
<dbReference type="SUPFAM" id="SSF109604">
    <property type="entry name" value="HD-domain/PDEase-like"/>
    <property type="match status" value="1"/>
</dbReference>
<dbReference type="InterPro" id="IPR003607">
    <property type="entry name" value="HD/PDEase_dom"/>
</dbReference>
<name>A0ABW4ZY45_9BACL</name>
<dbReference type="EMBL" id="JBHUIO010000005">
    <property type="protein sequence ID" value="MFD2170249.1"/>
    <property type="molecule type" value="Genomic_DNA"/>
</dbReference>
<evidence type="ECO:0000259" key="1">
    <source>
        <dbReference type="PROSITE" id="PS51832"/>
    </source>
</evidence>
<dbReference type="PANTHER" id="PTHR43155:SF2">
    <property type="entry name" value="CYCLIC DI-GMP PHOSPHODIESTERASE PA4108"/>
    <property type="match status" value="1"/>
</dbReference>
<evidence type="ECO:0000313" key="3">
    <source>
        <dbReference type="Proteomes" id="UP001597343"/>
    </source>
</evidence>
<evidence type="ECO:0000313" key="2">
    <source>
        <dbReference type="EMBL" id="MFD2170249.1"/>
    </source>
</evidence>
<dbReference type="InterPro" id="IPR037522">
    <property type="entry name" value="HD_GYP_dom"/>
</dbReference>
<sequence>MRLASLQTITPETRLAQPLFDEKGLVLLAKGVPLSDALIKRLLGLGITSVFIEDRRTEDVVVEDVISPQTRQEALQLVYTTLQSVMSAGKHPRHFQQDVSGRSIRRLFDTILQEMRGKPDALLNLSSIYTNDGFLYHHSVNVSLISLAIGMEYGLTEKQLLDLGVGTLLHDIGKLRLPQEILNKPGKLTNEEYELVKQHSMIGYEMLRQQDDISSLSAHVALQHHERVDGTGYPRGLSGEEMHIFGKITAVADVYEALTANRVYRSGHLPHHALELLLGGCGGHFDGKIVELFLKAVAIYPTGLTVKLNTGETGVIVRQNPNHPQRPVVRVLKDAQGRNATPFEINLLEHLTVLITSCES</sequence>
<dbReference type="Pfam" id="PF13487">
    <property type="entry name" value="HD_5"/>
    <property type="match status" value="1"/>
</dbReference>
<organism evidence="2 3">
    <name type="scientific">Tumebacillus lipolyticus</name>
    <dbReference type="NCBI Taxonomy" id="1280370"/>
    <lineage>
        <taxon>Bacteria</taxon>
        <taxon>Bacillati</taxon>
        <taxon>Bacillota</taxon>
        <taxon>Bacilli</taxon>
        <taxon>Bacillales</taxon>
        <taxon>Alicyclobacillaceae</taxon>
        <taxon>Tumebacillus</taxon>
    </lineage>
</organism>
<dbReference type="PROSITE" id="PS51832">
    <property type="entry name" value="HD_GYP"/>
    <property type="match status" value="1"/>
</dbReference>
<protein>
    <submittedName>
        <fullName evidence="2">HD-GYP domain-containing protein</fullName>
        <ecNumber evidence="2">3.1.4.-</ecNumber>
    </submittedName>
</protein>
<comment type="caution">
    <text evidence="2">The sequence shown here is derived from an EMBL/GenBank/DDBJ whole genome shotgun (WGS) entry which is preliminary data.</text>
</comment>